<reference evidence="6" key="2">
    <citation type="submission" date="2020-09" db="EMBL/GenBank/DDBJ databases">
        <authorList>
            <person name="Sun Q."/>
            <person name="Kim S."/>
        </authorList>
    </citation>
    <scope>NUCLEOTIDE SEQUENCE</scope>
    <source>
        <strain evidence="6">KCTC 23430</strain>
    </source>
</reference>
<sequence>MKGRAEAPAQTLDYQPVVAVSGTLSSVGSDTMANLMTLWTENFKQLHPGTTIQVQTAGSGTAAPALTEGTATLGPMSRRMTRGEILAFERSYGYAPTAVPVAVDALAIFVHRDNPLSVIDIQMVDAIFSSTRACGANQTARVWGDVGLTGDWATRPIDLFGRTSASGTYGFFKRIALCGGDFSDRVNQQPGASSVVQALAVSPYGVGYSGAGFGTASVKTVPLVDRLAMTSPEPENALSNDQAQLSRQLYIYTNREPGEPLPPLEREFFRFVLSDEGQQVVARAGYVPVSVSHRRVLMEQLDLE</sequence>
<dbReference type="InterPro" id="IPR050811">
    <property type="entry name" value="Phosphate_ABC_transporter"/>
</dbReference>
<evidence type="ECO:0000313" key="7">
    <source>
        <dbReference type="Proteomes" id="UP000644693"/>
    </source>
</evidence>
<evidence type="ECO:0000259" key="5">
    <source>
        <dbReference type="Pfam" id="PF12849"/>
    </source>
</evidence>
<dbReference type="GO" id="GO:0005576">
    <property type="term" value="C:extracellular region"/>
    <property type="evidence" value="ECO:0007669"/>
    <property type="project" value="UniProtKB-SubCell"/>
</dbReference>
<keyword evidence="4" id="KW-0592">Phosphate transport</keyword>
<dbReference type="EMBL" id="BMYM01000001">
    <property type="protein sequence ID" value="GHD29025.1"/>
    <property type="molecule type" value="Genomic_DNA"/>
</dbReference>
<dbReference type="GO" id="GO:0042597">
    <property type="term" value="C:periplasmic space"/>
    <property type="evidence" value="ECO:0007669"/>
    <property type="project" value="UniProtKB-SubCell"/>
</dbReference>
<dbReference type="NCBIfam" id="TIGR02136">
    <property type="entry name" value="ptsS_2"/>
    <property type="match status" value="1"/>
</dbReference>
<dbReference type="AlphaFoldDB" id="A0A918XFY0"/>
<proteinExistence type="inferred from homology"/>
<reference evidence="6" key="1">
    <citation type="journal article" date="2014" name="Int. J. Syst. Evol. Microbiol.">
        <title>Complete genome sequence of Corynebacterium casei LMG S-19264T (=DSM 44701T), isolated from a smear-ripened cheese.</title>
        <authorList>
            <consortium name="US DOE Joint Genome Institute (JGI-PGF)"/>
            <person name="Walter F."/>
            <person name="Albersmeier A."/>
            <person name="Kalinowski J."/>
            <person name="Ruckert C."/>
        </authorList>
    </citation>
    <scope>NUCLEOTIDE SEQUENCE</scope>
    <source>
        <strain evidence="6">KCTC 23430</strain>
    </source>
</reference>
<dbReference type="GO" id="GO:0006817">
    <property type="term" value="P:phosphate ion transport"/>
    <property type="evidence" value="ECO:0007669"/>
    <property type="project" value="UniProtKB-UniRule"/>
</dbReference>
<dbReference type="GO" id="GO:0042301">
    <property type="term" value="F:phosphate ion binding"/>
    <property type="evidence" value="ECO:0007669"/>
    <property type="project" value="UniProtKB-UniRule"/>
</dbReference>
<comment type="similarity">
    <text evidence="1 4">Belongs to the PstS family.</text>
</comment>
<keyword evidence="2 4" id="KW-0813">Transport</keyword>
<comment type="subcellular location">
    <subcellularLocation>
        <location evidence="4">Periplasm</location>
    </subcellularLocation>
    <subcellularLocation>
        <location evidence="4">Secreted</location>
    </subcellularLocation>
</comment>
<feature type="domain" description="PBP" evidence="5">
    <location>
        <begin position="20"/>
        <end position="276"/>
    </location>
</feature>
<evidence type="ECO:0000313" key="6">
    <source>
        <dbReference type="EMBL" id="GHD29025.1"/>
    </source>
</evidence>
<dbReference type="PANTHER" id="PTHR30570:SF6">
    <property type="entry name" value="PHOSPHATE-BINDING PROTEIN PSTS"/>
    <property type="match status" value="1"/>
</dbReference>
<dbReference type="GO" id="GO:0007155">
    <property type="term" value="P:cell adhesion"/>
    <property type="evidence" value="ECO:0007669"/>
    <property type="project" value="UniProtKB-UniRule"/>
</dbReference>
<comment type="function">
    <text evidence="4">Involved in the system for phosphate transport across the cytoplasmic membrane.</text>
</comment>
<dbReference type="CDD" id="cd13566">
    <property type="entry name" value="PBP2_phosphate"/>
    <property type="match status" value="1"/>
</dbReference>
<evidence type="ECO:0000256" key="2">
    <source>
        <dbReference type="ARBA" id="ARBA00022448"/>
    </source>
</evidence>
<accession>A0A918XFY0</accession>
<dbReference type="SUPFAM" id="SSF53850">
    <property type="entry name" value="Periplasmic binding protein-like II"/>
    <property type="match status" value="1"/>
</dbReference>
<dbReference type="Proteomes" id="UP000644693">
    <property type="component" value="Unassembled WGS sequence"/>
</dbReference>
<name>A0A918XFY0_9GAMM</name>
<dbReference type="Pfam" id="PF12849">
    <property type="entry name" value="PBP_like_2"/>
    <property type="match status" value="1"/>
</dbReference>
<evidence type="ECO:0000256" key="4">
    <source>
        <dbReference type="RuleBase" id="RU367119"/>
    </source>
</evidence>
<comment type="caution">
    <text evidence="6">The sequence shown here is derived from an EMBL/GenBank/DDBJ whole genome shotgun (WGS) entry which is preliminary data.</text>
</comment>
<dbReference type="InterPro" id="IPR024370">
    <property type="entry name" value="PBP_domain"/>
</dbReference>
<evidence type="ECO:0000256" key="1">
    <source>
        <dbReference type="ARBA" id="ARBA00008725"/>
    </source>
</evidence>
<keyword evidence="3" id="KW-0732">Signal</keyword>
<keyword evidence="7" id="KW-1185">Reference proteome</keyword>
<gene>
    <name evidence="6" type="primary">pstS</name>
    <name evidence="6" type="ORF">GCM10007053_09000</name>
</gene>
<dbReference type="PANTHER" id="PTHR30570">
    <property type="entry name" value="PERIPLASMIC PHOSPHATE BINDING COMPONENT OF PHOSPHATE ABC TRANSPORTER"/>
    <property type="match status" value="1"/>
</dbReference>
<keyword evidence="4" id="KW-0964">Secreted</keyword>
<protein>
    <recommendedName>
        <fullName evidence="4">Phosphate-binding protein</fullName>
    </recommendedName>
</protein>
<keyword evidence="4" id="KW-0574">Periplasm</keyword>
<evidence type="ECO:0000256" key="3">
    <source>
        <dbReference type="ARBA" id="ARBA00022729"/>
    </source>
</evidence>
<dbReference type="Gene3D" id="3.40.190.10">
    <property type="entry name" value="Periplasmic binding protein-like II"/>
    <property type="match status" value="2"/>
</dbReference>
<organism evidence="6 7">
    <name type="scientific">Parahalioglobus pacificus</name>
    <dbReference type="NCBI Taxonomy" id="930806"/>
    <lineage>
        <taxon>Bacteria</taxon>
        <taxon>Pseudomonadati</taxon>
        <taxon>Pseudomonadota</taxon>
        <taxon>Gammaproteobacteria</taxon>
        <taxon>Cellvibrionales</taxon>
        <taxon>Halieaceae</taxon>
        <taxon>Parahalioglobus</taxon>
    </lineage>
</organism>
<dbReference type="InterPro" id="IPR011862">
    <property type="entry name" value="Phos-bd"/>
</dbReference>